<proteinExistence type="predicted"/>
<accession>A0AC35FD37</accession>
<dbReference type="WBParaSite" id="PS1159_v2.g16158.t1">
    <property type="protein sequence ID" value="PS1159_v2.g16158.t1"/>
    <property type="gene ID" value="PS1159_v2.g16158"/>
</dbReference>
<evidence type="ECO:0000313" key="1">
    <source>
        <dbReference type="Proteomes" id="UP000887580"/>
    </source>
</evidence>
<protein>
    <submittedName>
        <fullName evidence="2">Uncharacterized protein</fullName>
    </submittedName>
</protein>
<sequence length="441" mass="49225">MTEKVFPGKTQKGLPFRDHQQNAQYYNLNISKTGDPAILETVQSKSKTFFKEKKDNEDKHGSTLSLNIAAYKRDIFVDRNTVSTPPSKTFVKSWKKKTPLIGSKVAAPFEFPRQQESQENQPELMHFRASQKLLNPNADASGGKKSSLCIASPTGWKQFSNVASVLPDDDLHTLISFHQEVCTVQPAQLVLPTATVTICLKKNEIYFQRASETLPVTALLCTIGIMNIENIDDDEFFNLKIHCQIVSEHLEFVVKNYNLLFEDDEQPSESPEDLVTLITTTDTAIVSEADPESHVAVITPAKEQLTNLLAALKQQKDSNFASPTRPISTSKLHHNLSVRGLCPARITEIRSLIESKQLDLNSVIFHVVNHGAIPDNFEIAKGNQTFAAYLQLKNAKKSVPPTLKCKIYETSPTFGILEVALNANKVSKDQPLSYTEKARLF</sequence>
<organism evidence="1 2">
    <name type="scientific">Panagrolaimus sp. PS1159</name>
    <dbReference type="NCBI Taxonomy" id="55785"/>
    <lineage>
        <taxon>Eukaryota</taxon>
        <taxon>Metazoa</taxon>
        <taxon>Ecdysozoa</taxon>
        <taxon>Nematoda</taxon>
        <taxon>Chromadorea</taxon>
        <taxon>Rhabditida</taxon>
        <taxon>Tylenchina</taxon>
        <taxon>Panagrolaimomorpha</taxon>
        <taxon>Panagrolaimoidea</taxon>
        <taxon>Panagrolaimidae</taxon>
        <taxon>Panagrolaimus</taxon>
    </lineage>
</organism>
<reference evidence="2" key="1">
    <citation type="submission" date="2022-11" db="UniProtKB">
        <authorList>
            <consortium name="WormBaseParasite"/>
        </authorList>
    </citation>
    <scope>IDENTIFICATION</scope>
</reference>
<evidence type="ECO:0000313" key="2">
    <source>
        <dbReference type="WBParaSite" id="PS1159_v2.g16158.t1"/>
    </source>
</evidence>
<dbReference type="Proteomes" id="UP000887580">
    <property type="component" value="Unplaced"/>
</dbReference>
<name>A0AC35FD37_9BILA</name>